<dbReference type="PANTHER" id="PTHR10357:SF179">
    <property type="entry name" value="NEUTRAL AND BASIC AMINO ACID TRANSPORT PROTEIN RBAT"/>
    <property type="match status" value="1"/>
</dbReference>
<accession>A0A9D1S2W3</accession>
<sequence length="547" mass="60696">MKKRQMSLGALVLPLATCLFSCQSSKGPTVDPSLNPIGLEEGNGDLGISSTPNNEGGSLHYEIFVRSFCDSDGDGIGDFNGVASKADYLQSLGIGEVWLMPIGPSPSYHGYDVSDYYSVNPDFGTMEEFEAMVDTLNEHGIRVTIDMVLNHSANTNPWFNESCEDYSEGYQGADSKADWYMWSDTQVSGNYHNYLGKYYLGAFSPSMPDFNWDSPSLRSEMKKILQFWIGKGVQGYRLDAVRYYYEENVAKNIEALDYIAECCREVDPDFYIVGENWGNGLDYLDYYASDIDSFFNFNTSIAYSSGTTIISSAKLLNSGDSYVATVANSQKAVKEKNPSSYNSFFIANHDTDRASKSLYGDYAKVGAAIVYLLPGTPYIYYGEEIELWGVRGSEGTDAMRRLPMVWGEGHEAEECDFPDKTASYLKAEAEQNQVKEGVYDQLGDPFSLLNVYRKIAEVRNSYPFIRDAQMKAIATKTRNFFAYELIGEGEGEDIVVVINGDDVAAELNLSDYSSFHLDNEVQTMGLKASWKGGKLGLGGYSIAVLSK</sequence>
<dbReference type="Gene3D" id="3.90.400.10">
    <property type="entry name" value="Oligo-1,6-glucosidase, Domain 2"/>
    <property type="match status" value="1"/>
</dbReference>
<evidence type="ECO:0000256" key="1">
    <source>
        <dbReference type="ARBA" id="ARBA00008061"/>
    </source>
</evidence>
<proteinExistence type="inferred from homology"/>
<dbReference type="Proteomes" id="UP000824070">
    <property type="component" value="Unassembled WGS sequence"/>
</dbReference>
<protein>
    <recommendedName>
        <fullName evidence="3">Alpha-amylase</fullName>
        <ecNumber evidence="3">3.2.1.1</ecNumber>
    </recommendedName>
</protein>
<feature type="chain" id="PRO_5038822858" description="Alpha-amylase" evidence="4">
    <location>
        <begin position="27"/>
        <end position="547"/>
    </location>
</feature>
<evidence type="ECO:0000259" key="5">
    <source>
        <dbReference type="SMART" id="SM00642"/>
    </source>
</evidence>
<feature type="domain" description="Glycosyl hydrolase family 13 catalytic" evidence="5">
    <location>
        <begin position="62"/>
        <end position="429"/>
    </location>
</feature>
<dbReference type="EC" id="3.2.1.1" evidence="3"/>
<comment type="similarity">
    <text evidence="1 2">Belongs to the glycosyl hydrolase 13 family.</text>
</comment>
<dbReference type="AlphaFoldDB" id="A0A9D1S2W3"/>
<dbReference type="InterPro" id="IPR006046">
    <property type="entry name" value="Alpha_amylase"/>
</dbReference>
<dbReference type="GO" id="GO:0004556">
    <property type="term" value="F:alpha-amylase activity"/>
    <property type="evidence" value="ECO:0007669"/>
    <property type="project" value="UniProtKB-UniRule"/>
</dbReference>
<reference evidence="6" key="2">
    <citation type="journal article" date="2021" name="PeerJ">
        <title>Extensive microbial diversity within the chicken gut microbiome revealed by metagenomics and culture.</title>
        <authorList>
            <person name="Gilroy R."/>
            <person name="Ravi A."/>
            <person name="Getino M."/>
            <person name="Pursley I."/>
            <person name="Horton D.L."/>
            <person name="Alikhan N.F."/>
            <person name="Baker D."/>
            <person name="Gharbi K."/>
            <person name="Hall N."/>
            <person name="Watson M."/>
            <person name="Adriaenssens E.M."/>
            <person name="Foster-Nyarko E."/>
            <person name="Jarju S."/>
            <person name="Secka A."/>
            <person name="Antonio M."/>
            <person name="Oren A."/>
            <person name="Chaudhuri R.R."/>
            <person name="La Ragione R."/>
            <person name="Hildebrand F."/>
            <person name="Pallen M.J."/>
        </authorList>
    </citation>
    <scope>NUCLEOTIDE SEQUENCE</scope>
    <source>
        <strain evidence="6">ChiGjej1B1-22543</strain>
    </source>
</reference>
<keyword evidence="3" id="KW-0378">Hydrolase</keyword>
<evidence type="ECO:0000256" key="4">
    <source>
        <dbReference type="SAM" id="SignalP"/>
    </source>
</evidence>
<keyword evidence="4" id="KW-0732">Signal</keyword>
<keyword evidence="3" id="KW-0119">Carbohydrate metabolism</keyword>
<organism evidence="6 7">
    <name type="scientific">Candidatus Alloenteromonas pullicola</name>
    <dbReference type="NCBI Taxonomy" id="2840784"/>
    <lineage>
        <taxon>Bacteria</taxon>
        <taxon>Bacillati</taxon>
        <taxon>Bacillota</taxon>
        <taxon>Bacillota incertae sedis</taxon>
        <taxon>Candidatus Alloenteromonas</taxon>
    </lineage>
</organism>
<comment type="caution">
    <text evidence="6">The sequence shown here is derived from an EMBL/GenBank/DDBJ whole genome shotgun (WGS) entry which is preliminary data.</text>
</comment>
<dbReference type="InterPro" id="IPR006047">
    <property type="entry name" value="GH13_cat_dom"/>
</dbReference>
<gene>
    <name evidence="6" type="ORF">IAC52_00980</name>
</gene>
<dbReference type="Pfam" id="PF00128">
    <property type="entry name" value="Alpha-amylase"/>
    <property type="match status" value="1"/>
</dbReference>
<reference evidence="6" key="1">
    <citation type="submission" date="2020-10" db="EMBL/GenBank/DDBJ databases">
        <authorList>
            <person name="Gilroy R."/>
        </authorList>
    </citation>
    <scope>NUCLEOTIDE SEQUENCE</scope>
    <source>
        <strain evidence="6">ChiGjej1B1-22543</strain>
    </source>
</reference>
<dbReference type="EMBL" id="DVMV01000009">
    <property type="protein sequence ID" value="HIU44857.1"/>
    <property type="molecule type" value="Genomic_DNA"/>
</dbReference>
<dbReference type="GO" id="GO:0009313">
    <property type="term" value="P:oligosaccharide catabolic process"/>
    <property type="evidence" value="ECO:0007669"/>
    <property type="project" value="TreeGrafter"/>
</dbReference>
<dbReference type="SUPFAM" id="SSF51445">
    <property type="entry name" value="(Trans)glycosidases"/>
    <property type="match status" value="1"/>
</dbReference>
<evidence type="ECO:0000256" key="3">
    <source>
        <dbReference type="RuleBase" id="RU361134"/>
    </source>
</evidence>
<evidence type="ECO:0000313" key="6">
    <source>
        <dbReference type="EMBL" id="HIU44857.1"/>
    </source>
</evidence>
<keyword evidence="3" id="KW-0326">Glycosidase</keyword>
<dbReference type="GO" id="GO:0043169">
    <property type="term" value="F:cation binding"/>
    <property type="evidence" value="ECO:0007669"/>
    <property type="project" value="InterPro"/>
</dbReference>
<dbReference type="PANTHER" id="PTHR10357">
    <property type="entry name" value="ALPHA-AMYLASE FAMILY MEMBER"/>
    <property type="match status" value="1"/>
</dbReference>
<dbReference type="SMART" id="SM00642">
    <property type="entry name" value="Aamy"/>
    <property type="match status" value="1"/>
</dbReference>
<name>A0A9D1S2W3_9FIRM</name>
<dbReference type="InterPro" id="IPR017853">
    <property type="entry name" value="GH"/>
</dbReference>
<dbReference type="InterPro" id="IPR045857">
    <property type="entry name" value="O16G_dom_2"/>
</dbReference>
<dbReference type="Gene3D" id="3.20.20.80">
    <property type="entry name" value="Glycosidases"/>
    <property type="match status" value="1"/>
</dbReference>
<comment type="catalytic activity">
    <reaction evidence="3">
        <text>Endohydrolysis of (1-&gt;4)-alpha-D-glucosidic linkages in polysaccharides containing three or more (1-&gt;4)-alpha-linked D-glucose units.</text>
        <dbReference type="EC" id="3.2.1.1"/>
    </reaction>
</comment>
<evidence type="ECO:0000313" key="7">
    <source>
        <dbReference type="Proteomes" id="UP000824070"/>
    </source>
</evidence>
<dbReference type="PRINTS" id="PR00110">
    <property type="entry name" value="ALPHAAMYLASE"/>
</dbReference>
<evidence type="ECO:0000256" key="2">
    <source>
        <dbReference type="RuleBase" id="RU003615"/>
    </source>
</evidence>
<feature type="signal peptide" evidence="4">
    <location>
        <begin position="1"/>
        <end position="26"/>
    </location>
</feature>